<gene>
    <name evidence="1" type="ORF">PHLCEN_2v318</name>
</gene>
<proteinExistence type="predicted"/>
<dbReference type="Proteomes" id="UP000186601">
    <property type="component" value="Unassembled WGS sequence"/>
</dbReference>
<name>A0A2R6S6C6_9APHY</name>
<dbReference type="EMBL" id="MLYV02000029">
    <property type="protein sequence ID" value="PSS37850.1"/>
    <property type="molecule type" value="Genomic_DNA"/>
</dbReference>
<accession>A0A2R6S6C6</accession>
<reference evidence="1 2" key="1">
    <citation type="submission" date="2018-02" db="EMBL/GenBank/DDBJ databases">
        <title>Genome sequence of the basidiomycete white-rot fungus Phlebia centrifuga.</title>
        <authorList>
            <person name="Granchi Z."/>
            <person name="Peng M."/>
            <person name="de Vries R.P."/>
            <person name="Hilden K."/>
            <person name="Makela M.R."/>
            <person name="Grigoriev I."/>
            <person name="Riley R."/>
        </authorList>
    </citation>
    <scope>NUCLEOTIDE SEQUENCE [LARGE SCALE GENOMIC DNA]</scope>
    <source>
        <strain evidence="1 2">FBCC195</strain>
    </source>
</reference>
<sequence length="432" mass="48083">MSSNLLLPKKRYVEVAVDSATDGGKTCVYYVDPSPAWLTTATHGWTPTGIVPQLPVELLYTIVLQSDRHQLPTLALVSRVFCSAAQRLLFKDVPLVTLPRLIGLLSILASCPLLASFVRTLVIRTTSTLGLLDGFYILLSRALHHTSNLKELEIHIGGSHPKYLRGCAFRLKDLIIEAEWNAYTSNWVEEQSELECFSFIGPHSEYKAMRRDALPKLRRVSGPPMMLVTLVPGRPVERVQVNLAHPIFFNSGVLGNLSRALAFSTSLVSDLCVLIRNTSGITTTLDTWEIIDALNVIPEAIPNLQAFSLVTGSCFINRGILTGIGGFVERLPHLKRIDVKSKNKHDSLHDVVITRQLAEEWHKRCKTLKTVGLPGDLWILHRHLGWISAQARSEEILKQVKRLQDRLDATLRVEVSGSNAVATLVEHNHDAE</sequence>
<comment type="caution">
    <text evidence="1">The sequence shown here is derived from an EMBL/GenBank/DDBJ whole genome shotgun (WGS) entry which is preliminary data.</text>
</comment>
<organism evidence="1 2">
    <name type="scientific">Hermanssonia centrifuga</name>
    <dbReference type="NCBI Taxonomy" id="98765"/>
    <lineage>
        <taxon>Eukaryota</taxon>
        <taxon>Fungi</taxon>
        <taxon>Dikarya</taxon>
        <taxon>Basidiomycota</taxon>
        <taxon>Agaricomycotina</taxon>
        <taxon>Agaricomycetes</taxon>
        <taxon>Polyporales</taxon>
        <taxon>Meruliaceae</taxon>
        <taxon>Hermanssonia</taxon>
    </lineage>
</organism>
<dbReference type="AlphaFoldDB" id="A0A2R6S6C6"/>
<evidence type="ECO:0000313" key="2">
    <source>
        <dbReference type="Proteomes" id="UP000186601"/>
    </source>
</evidence>
<dbReference type="OrthoDB" id="2746474at2759"/>
<protein>
    <recommendedName>
        <fullName evidence="3">F-box domain-containing protein</fullName>
    </recommendedName>
</protein>
<evidence type="ECO:0000313" key="1">
    <source>
        <dbReference type="EMBL" id="PSS37850.1"/>
    </source>
</evidence>
<keyword evidence="2" id="KW-1185">Reference proteome</keyword>
<evidence type="ECO:0008006" key="3">
    <source>
        <dbReference type="Google" id="ProtNLM"/>
    </source>
</evidence>